<dbReference type="RefSeq" id="WP_338505008.1">
    <property type="nucleotide sequence ID" value="NZ_CP145607.1"/>
</dbReference>
<name>A0ABZ2G3K1_9SPHN</name>
<reference evidence="4 5" key="1">
    <citation type="submission" date="2024-02" db="EMBL/GenBank/DDBJ databases">
        <title>Full genome sequence of Sphingomonas kaistensis.</title>
        <authorList>
            <person name="Poletto B.L."/>
            <person name="Silva G."/>
            <person name="Galante D."/>
            <person name="Campos K.R."/>
            <person name="Santos M.B.N."/>
            <person name="Sacchi C.T."/>
        </authorList>
    </citation>
    <scope>NUCLEOTIDE SEQUENCE [LARGE SCALE GENOMIC DNA]</scope>
    <source>
        <strain evidence="4 5">MA4R</strain>
    </source>
</reference>
<evidence type="ECO:0000259" key="1">
    <source>
        <dbReference type="Pfam" id="PF09343"/>
    </source>
</evidence>
<feature type="domain" description="Non-contractile tail sheath TIM barrel" evidence="3">
    <location>
        <begin position="213"/>
        <end position="549"/>
    </location>
</feature>
<protein>
    <submittedName>
        <fullName evidence="4">DUF2460 domain-containing protein</fullName>
    </submittedName>
</protein>
<dbReference type="Pfam" id="PF23844">
    <property type="entry name" value="NCTSP_N"/>
    <property type="match status" value="1"/>
</dbReference>
<feature type="domain" description="DUF2460" evidence="1">
    <location>
        <begin position="565"/>
        <end position="762"/>
    </location>
</feature>
<evidence type="ECO:0000259" key="2">
    <source>
        <dbReference type="Pfam" id="PF23844"/>
    </source>
</evidence>
<dbReference type="EMBL" id="CP145607">
    <property type="protein sequence ID" value="WWM71560.1"/>
    <property type="molecule type" value="Genomic_DNA"/>
</dbReference>
<evidence type="ECO:0000259" key="3">
    <source>
        <dbReference type="Pfam" id="PF23845"/>
    </source>
</evidence>
<dbReference type="NCBIfam" id="TIGR02217">
    <property type="entry name" value="chp_TIGR02217"/>
    <property type="match status" value="1"/>
</dbReference>
<dbReference type="InterPro" id="IPR057102">
    <property type="entry name" value="NCTSP_N"/>
</dbReference>
<accession>A0ABZ2G3K1</accession>
<organism evidence="4 5">
    <name type="scientific">Sphingomonas kaistensis</name>
    <dbReference type="NCBI Taxonomy" id="298708"/>
    <lineage>
        <taxon>Bacteria</taxon>
        <taxon>Pseudomonadati</taxon>
        <taxon>Pseudomonadota</taxon>
        <taxon>Alphaproteobacteria</taxon>
        <taxon>Sphingomonadales</taxon>
        <taxon>Sphingomonadaceae</taxon>
        <taxon>Sphingomonas</taxon>
    </lineage>
</organism>
<gene>
    <name evidence="4" type="ORF">V6R86_12990</name>
</gene>
<sequence length="764" mass="85192">MRHWLTQDDPRLQRDVIKRFEPSHWTVDFPRGAMACVVSHPDENRLTATATFGRKSDLVGLIYTTVDSAVHVAHRREPKSDYSRCTLRFRWQSTGLAPLDSINGATLTIEGRDEQGADRTWYVRLWNYATGSGSDARVELPFDNLKAGFQTDENSETVDVRDVRRMFISLVPPDFIADSSERFGAPVDAVVELSDIECLGSGSVIGLNDAIVPEHKFRICTAYDDAYHLTPERVIDGLERLGYRDLIDHYVGMSHYPALGGDGLVDPGRTLCLPARRWHESFASIAKARRYQIIWSLSMELLEELCPEDWKQRAWNGEPARTGWVPPSSLLSPAVAEPVAYLGRIASEFVSIGNDAGLSPKLQIGEPWWWVTADHAICLYDSAAAERWPVGHVPIRDVRQVSAEQVQVLEAAGDVLANATAAIVAAARVRAPDLQSHILVFLPSIMRRDAPELVRANLPTAWQAPAFDVLQLEDYDWVTQGLTVSRERALETARTRLGYALDRCHYLAGFVGAPDRTRDWNEIIAAANLAADTGFGEVFLWALPQVFRDNLTIFEGEQEVKAFRDVTFPLEVGMNATVEPCFSTTIATSPGGFEYRNVDWQQARLRFDIGPGLRSINDIQELLAFFREMRGNAVAFRFRDSTDFSSSGMIDDPRSTDVLLGIGDGERHTFELIKNYGEGEVRRITRPVADTVSVSLNGSAVDAWDLTDGGIIEFAEAPGMGIEVRAGFLFDVPVRFEESSLRINRKTYLAGELTTVPLIEVREA</sequence>
<feature type="domain" description="Non-contractile tail sheath N-terminal" evidence="2">
    <location>
        <begin position="17"/>
        <end position="205"/>
    </location>
</feature>
<proteinExistence type="predicted"/>
<dbReference type="Proteomes" id="UP001382935">
    <property type="component" value="Chromosome"/>
</dbReference>
<evidence type="ECO:0000313" key="5">
    <source>
        <dbReference type="Proteomes" id="UP001382935"/>
    </source>
</evidence>
<keyword evidence="5" id="KW-1185">Reference proteome</keyword>
<dbReference type="InterPro" id="IPR057122">
    <property type="entry name" value="TIM-barrel_NCTSP"/>
</dbReference>
<dbReference type="Pfam" id="PF09343">
    <property type="entry name" value="DUF2460"/>
    <property type="match status" value="1"/>
</dbReference>
<evidence type="ECO:0000313" key="4">
    <source>
        <dbReference type="EMBL" id="WWM71560.1"/>
    </source>
</evidence>
<dbReference type="Pfam" id="PF23845">
    <property type="entry name" value="TIM-barrel_NCTSP"/>
    <property type="match status" value="1"/>
</dbReference>
<dbReference type="InterPro" id="IPR011740">
    <property type="entry name" value="DUF2460"/>
</dbReference>